<dbReference type="KEGG" id="hro:HELRODRAFT_158299"/>
<dbReference type="AlphaFoldDB" id="T1EML8"/>
<sequence>MRHFFQPCHLATIKQHIESAALEKASVTDVPTDVCRHMKFLTPAFEHSIVPLLPSIQISGYATDRCPFILKSIKKFDKLPNKSKCKSNKTNFQKIASFISTYSAYLTWHEICWGHRIALVRIPTQLPLNRINSARPDTEQLDGEARAVNLSDEINSL</sequence>
<evidence type="ECO:0000313" key="1">
    <source>
        <dbReference type="EMBL" id="ESO11937.1"/>
    </source>
</evidence>
<dbReference type="CTD" id="20197818"/>
<reference evidence="2" key="3">
    <citation type="submission" date="2015-06" db="UniProtKB">
        <authorList>
            <consortium name="EnsemblMetazoa"/>
        </authorList>
    </citation>
    <scope>IDENTIFICATION</scope>
</reference>
<dbReference type="HOGENOM" id="CLU_1679827_0_0_1"/>
<reference evidence="1 3" key="2">
    <citation type="journal article" date="2013" name="Nature">
        <title>Insights into bilaterian evolution from three spiralian genomes.</title>
        <authorList>
            <person name="Simakov O."/>
            <person name="Marletaz F."/>
            <person name="Cho S.J."/>
            <person name="Edsinger-Gonzales E."/>
            <person name="Havlak P."/>
            <person name="Hellsten U."/>
            <person name="Kuo D.H."/>
            <person name="Larsson T."/>
            <person name="Lv J."/>
            <person name="Arendt D."/>
            <person name="Savage R."/>
            <person name="Osoegawa K."/>
            <person name="de Jong P."/>
            <person name="Grimwood J."/>
            <person name="Chapman J.A."/>
            <person name="Shapiro H."/>
            <person name="Aerts A."/>
            <person name="Otillar R.P."/>
            <person name="Terry A.Y."/>
            <person name="Boore J.L."/>
            <person name="Grigoriev I.V."/>
            <person name="Lindberg D.R."/>
            <person name="Seaver E.C."/>
            <person name="Weisblat D.A."/>
            <person name="Putnam N.H."/>
            <person name="Rokhsar D.S."/>
        </authorList>
    </citation>
    <scope>NUCLEOTIDE SEQUENCE</scope>
</reference>
<dbReference type="Proteomes" id="UP000015101">
    <property type="component" value="Unassembled WGS sequence"/>
</dbReference>
<dbReference type="EMBL" id="KB095811">
    <property type="protein sequence ID" value="ESO11937.1"/>
    <property type="molecule type" value="Genomic_DNA"/>
</dbReference>
<gene>
    <name evidence="2" type="primary">20197818</name>
    <name evidence="1" type="ORF">HELRODRAFT_158299</name>
</gene>
<dbReference type="EnsemblMetazoa" id="HelroT158299">
    <property type="protein sequence ID" value="HelroP158299"/>
    <property type="gene ID" value="HelroG158299"/>
</dbReference>
<dbReference type="EMBL" id="AMQM01000001">
    <property type="status" value="NOT_ANNOTATED_CDS"/>
    <property type="molecule type" value="Genomic_DNA"/>
</dbReference>
<keyword evidence="3" id="KW-1185">Reference proteome</keyword>
<dbReference type="InParanoid" id="T1EML8"/>
<dbReference type="RefSeq" id="XP_009008657.1">
    <property type="nucleotide sequence ID" value="XM_009010409.1"/>
</dbReference>
<organism evidence="2 3">
    <name type="scientific">Helobdella robusta</name>
    <name type="common">Californian leech</name>
    <dbReference type="NCBI Taxonomy" id="6412"/>
    <lineage>
        <taxon>Eukaryota</taxon>
        <taxon>Metazoa</taxon>
        <taxon>Spiralia</taxon>
        <taxon>Lophotrochozoa</taxon>
        <taxon>Annelida</taxon>
        <taxon>Clitellata</taxon>
        <taxon>Hirudinea</taxon>
        <taxon>Rhynchobdellida</taxon>
        <taxon>Glossiphoniidae</taxon>
        <taxon>Helobdella</taxon>
    </lineage>
</organism>
<protein>
    <submittedName>
        <fullName evidence="1 2">Uncharacterized protein</fullName>
    </submittedName>
</protein>
<evidence type="ECO:0000313" key="3">
    <source>
        <dbReference type="Proteomes" id="UP000015101"/>
    </source>
</evidence>
<reference evidence="3" key="1">
    <citation type="submission" date="2012-12" db="EMBL/GenBank/DDBJ databases">
        <authorList>
            <person name="Hellsten U."/>
            <person name="Grimwood J."/>
            <person name="Chapman J.A."/>
            <person name="Shapiro H."/>
            <person name="Aerts A."/>
            <person name="Otillar R.P."/>
            <person name="Terry A.Y."/>
            <person name="Boore J.L."/>
            <person name="Simakov O."/>
            <person name="Marletaz F."/>
            <person name="Cho S.-J."/>
            <person name="Edsinger-Gonzales E."/>
            <person name="Havlak P."/>
            <person name="Kuo D.-H."/>
            <person name="Larsson T."/>
            <person name="Lv J."/>
            <person name="Arendt D."/>
            <person name="Savage R."/>
            <person name="Osoegawa K."/>
            <person name="de Jong P."/>
            <person name="Lindberg D.R."/>
            <person name="Seaver E.C."/>
            <person name="Weisblat D.A."/>
            <person name="Putnam N.H."/>
            <person name="Grigoriev I.V."/>
            <person name="Rokhsar D.S."/>
        </authorList>
    </citation>
    <scope>NUCLEOTIDE SEQUENCE</scope>
</reference>
<dbReference type="GeneID" id="20197818"/>
<name>T1EML8_HELRO</name>
<accession>T1EML8</accession>
<evidence type="ECO:0000313" key="2">
    <source>
        <dbReference type="EnsemblMetazoa" id="HelroP158299"/>
    </source>
</evidence>
<proteinExistence type="predicted"/>